<evidence type="ECO:0000313" key="3">
    <source>
        <dbReference type="EMBL" id="MFD1611141.1"/>
    </source>
</evidence>
<feature type="domain" description="Acyl-CoA thioesterase-like C-terminal" evidence="2">
    <location>
        <begin position="136"/>
        <end position="256"/>
    </location>
</feature>
<protein>
    <submittedName>
        <fullName evidence="3">Thioesterase family protein</fullName>
    </submittedName>
</protein>
<gene>
    <name evidence="3" type="ORF">ACFSCW_04925</name>
</gene>
<keyword evidence="4" id="KW-1185">Reference proteome</keyword>
<feature type="domain" description="Acyl-CoA thioesterase-like N-terminal HotDog" evidence="1">
    <location>
        <begin position="20"/>
        <end position="101"/>
    </location>
</feature>
<comment type="caution">
    <text evidence="3">The sequence shown here is derived from an EMBL/GenBank/DDBJ whole genome shotgun (WGS) entry which is preliminary data.</text>
</comment>
<proteinExistence type="predicted"/>
<dbReference type="EMBL" id="JBHUDY010000001">
    <property type="protein sequence ID" value="MFD1611141.1"/>
    <property type="molecule type" value="Genomic_DNA"/>
</dbReference>
<dbReference type="SUPFAM" id="SSF54637">
    <property type="entry name" value="Thioesterase/thiol ester dehydrase-isomerase"/>
    <property type="match status" value="2"/>
</dbReference>
<sequence>MSETAYVIDGTTVTTTTLAAGPWDPRLQHGGAPSSLAAWAAEQVPTQAPMRIARATIDLFRPVPVADLGIDTTVLREGRKIQLVQVRLLAGDAEVVRATILKVRTVDQPLPGEVRMPPLTEAMPEQVAGVGMGIPASTENFGANFEIRRIQGGFSEPGPGKVWFRQHRALISGQPLSPAMRAVAVADFSNGISALLPFAEWTFINGDLTVSLAREPVGEWIYSEAETWAAPDGIGSATARLADRHGFFGQAIQSLVLERRG</sequence>
<name>A0ABW4HZS1_9SPHN</name>
<dbReference type="RefSeq" id="WP_380887477.1">
    <property type="nucleotide sequence ID" value="NZ_JBHUDY010000001.1"/>
</dbReference>
<evidence type="ECO:0000313" key="4">
    <source>
        <dbReference type="Proteomes" id="UP001597115"/>
    </source>
</evidence>
<dbReference type="Pfam" id="PF13622">
    <property type="entry name" value="4HBT_3"/>
    <property type="match status" value="1"/>
</dbReference>
<dbReference type="Pfam" id="PF20789">
    <property type="entry name" value="4HBT_3C"/>
    <property type="match status" value="1"/>
</dbReference>
<organism evidence="3 4">
    <name type="scientific">Sphingomonas tabacisoli</name>
    <dbReference type="NCBI Taxonomy" id="2249466"/>
    <lineage>
        <taxon>Bacteria</taxon>
        <taxon>Pseudomonadati</taxon>
        <taxon>Pseudomonadota</taxon>
        <taxon>Alphaproteobacteria</taxon>
        <taxon>Sphingomonadales</taxon>
        <taxon>Sphingomonadaceae</taxon>
        <taxon>Sphingomonas</taxon>
    </lineage>
</organism>
<dbReference type="InterPro" id="IPR042171">
    <property type="entry name" value="Acyl-CoA_hotdog"/>
</dbReference>
<dbReference type="Proteomes" id="UP001597115">
    <property type="component" value="Unassembled WGS sequence"/>
</dbReference>
<dbReference type="InterPro" id="IPR029069">
    <property type="entry name" value="HotDog_dom_sf"/>
</dbReference>
<reference evidence="4" key="1">
    <citation type="journal article" date="2019" name="Int. J. Syst. Evol. Microbiol.">
        <title>The Global Catalogue of Microorganisms (GCM) 10K type strain sequencing project: providing services to taxonomists for standard genome sequencing and annotation.</title>
        <authorList>
            <consortium name="The Broad Institute Genomics Platform"/>
            <consortium name="The Broad Institute Genome Sequencing Center for Infectious Disease"/>
            <person name="Wu L."/>
            <person name="Ma J."/>
        </authorList>
    </citation>
    <scope>NUCLEOTIDE SEQUENCE [LARGE SCALE GENOMIC DNA]</scope>
    <source>
        <strain evidence="4">CGMCC 1.16275</strain>
    </source>
</reference>
<evidence type="ECO:0000259" key="1">
    <source>
        <dbReference type="Pfam" id="PF13622"/>
    </source>
</evidence>
<accession>A0ABW4HZS1</accession>
<evidence type="ECO:0000259" key="2">
    <source>
        <dbReference type="Pfam" id="PF20789"/>
    </source>
</evidence>
<dbReference type="InterPro" id="IPR049450">
    <property type="entry name" value="ACOT8-like_C"/>
</dbReference>
<dbReference type="Gene3D" id="2.40.160.210">
    <property type="entry name" value="Acyl-CoA thioesterase, double hotdog domain"/>
    <property type="match status" value="1"/>
</dbReference>
<dbReference type="InterPro" id="IPR049449">
    <property type="entry name" value="TesB_ACOT8-like_N"/>
</dbReference>